<accession>A0ABY6JLR7</accession>
<name>A0ABY6JLR7_9ENTR</name>
<dbReference type="EMBL" id="CP074352">
    <property type="protein sequence ID" value="UYU33771.1"/>
    <property type="molecule type" value="Genomic_DNA"/>
</dbReference>
<sequence length="134" mass="15465">MLPDHLVPARFHISEPEAQRKTTEENNSDLTEEQTTLADYESEIMCGKSWAGQTRNVILEERDRHIKERINSVVKIETFANVLNGLLLEQEIKPEELAALLAEKTAQINDAGNEIWLNLITREKNTPFFYQLEE</sequence>
<dbReference type="Proteomes" id="UP001156318">
    <property type="component" value="Chromosome"/>
</dbReference>
<dbReference type="RefSeq" id="WP_264386140.1">
    <property type="nucleotide sequence ID" value="NZ_CP074352.1"/>
</dbReference>
<reference evidence="1 2" key="1">
    <citation type="submission" date="2021-05" db="EMBL/GenBank/DDBJ databases">
        <title>Isolation, identification, and the growth promoting effects of Pantoea dispersa strain YSD J2 from the aboveground leaves of Cyperus esculentus L.Var. Sativus.</title>
        <authorList>
            <person name="Wang S."/>
            <person name="Tang X.M."/>
            <person name="Huang Y.N."/>
        </authorList>
    </citation>
    <scope>NUCLEOTIDE SEQUENCE [LARGE SCALE GENOMIC DNA]</scope>
    <source>
        <strain evidence="2">YSD YN2</strain>
    </source>
</reference>
<protein>
    <submittedName>
        <fullName evidence="1">Uncharacterized protein</fullName>
    </submittedName>
</protein>
<evidence type="ECO:0000313" key="1">
    <source>
        <dbReference type="EMBL" id="UYU33771.1"/>
    </source>
</evidence>
<organism evidence="1 2">
    <name type="scientific">Siccibacter colletis</name>
    <dbReference type="NCBI Taxonomy" id="1505757"/>
    <lineage>
        <taxon>Bacteria</taxon>
        <taxon>Pseudomonadati</taxon>
        <taxon>Pseudomonadota</taxon>
        <taxon>Gammaproteobacteria</taxon>
        <taxon>Enterobacterales</taxon>
        <taxon>Enterobacteriaceae</taxon>
        <taxon>Siccibacter</taxon>
    </lineage>
</organism>
<gene>
    <name evidence="1" type="ORF">KFZ77_03085</name>
</gene>
<proteinExistence type="predicted"/>
<evidence type="ECO:0000313" key="2">
    <source>
        <dbReference type="Proteomes" id="UP001156318"/>
    </source>
</evidence>
<keyword evidence="2" id="KW-1185">Reference proteome</keyword>